<name>A0A1W1I517_9BACT</name>
<dbReference type="Proteomes" id="UP000192042">
    <property type="component" value="Chromosome I"/>
</dbReference>
<gene>
    <name evidence="1" type="ORF">NSJP_1932</name>
</gene>
<accession>A0A1W1I517</accession>
<sequence length="104" mass="11578">MPPLASKPAVAVVILTKLVFVTLRPLATSNGAQAYLTRGAINWIWRFGRPWLQWGRKKSEPNYSTKTEGPSIEVGRHQAAWQCSTSHQSLGKGLRCASLPLSYW</sequence>
<protein>
    <submittedName>
        <fullName evidence="1">Uncharacterized protein</fullName>
    </submittedName>
</protein>
<reference evidence="1 2" key="1">
    <citation type="submission" date="2017-03" db="EMBL/GenBank/DDBJ databases">
        <authorList>
            <person name="Afonso C.L."/>
            <person name="Miller P.J."/>
            <person name="Scott M.A."/>
            <person name="Spackman E."/>
            <person name="Goraichik I."/>
            <person name="Dimitrov K.M."/>
            <person name="Suarez D.L."/>
            <person name="Swayne D.E."/>
        </authorList>
    </citation>
    <scope>NUCLEOTIDE SEQUENCE [LARGE SCALE GENOMIC DNA]</scope>
    <source>
        <strain evidence="1">Genome sequencing of Nitrospira japonica strain NJ11</strain>
    </source>
</reference>
<organism evidence="1 2">
    <name type="scientific">Nitrospira japonica</name>
    <dbReference type="NCBI Taxonomy" id="1325564"/>
    <lineage>
        <taxon>Bacteria</taxon>
        <taxon>Pseudomonadati</taxon>
        <taxon>Nitrospirota</taxon>
        <taxon>Nitrospiria</taxon>
        <taxon>Nitrospirales</taxon>
        <taxon>Nitrospiraceae</taxon>
        <taxon>Nitrospira</taxon>
    </lineage>
</organism>
<dbReference type="AlphaFoldDB" id="A0A1W1I517"/>
<keyword evidence="2" id="KW-1185">Reference proteome</keyword>
<dbReference type="STRING" id="1325564.NSJP_1932"/>
<evidence type="ECO:0000313" key="1">
    <source>
        <dbReference type="EMBL" id="SLM48104.1"/>
    </source>
</evidence>
<proteinExistence type="predicted"/>
<evidence type="ECO:0000313" key="2">
    <source>
        <dbReference type="Proteomes" id="UP000192042"/>
    </source>
</evidence>
<dbReference type="KEGG" id="nja:NSJP_1932"/>
<dbReference type="EMBL" id="LT828648">
    <property type="protein sequence ID" value="SLM48104.1"/>
    <property type="molecule type" value="Genomic_DNA"/>
</dbReference>